<evidence type="ECO:0000313" key="2">
    <source>
        <dbReference type="Proteomes" id="UP001222027"/>
    </source>
</evidence>
<proteinExistence type="predicted"/>
<accession>A0AAV8RSW4</accession>
<sequence length="109" mass="12178">MIAIAVMISMALRLEKDSNCVERKKVMLKSYSVGRCTSSSAAKALPDDGDKCSTLRPVSMSKLAGSGRQRAMEQRHCSLFCAFPKRRCHFHGLPRRSMEIPTLLQDDMT</sequence>
<name>A0AAV8RSW4_ENSVE</name>
<comment type="caution">
    <text evidence="1">The sequence shown here is derived from an EMBL/GenBank/DDBJ whole genome shotgun (WGS) entry which is preliminary data.</text>
</comment>
<dbReference type="EMBL" id="JAQQAF010000001">
    <property type="protein sequence ID" value="KAJ8511361.1"/>
    <property type="molecule type" value="Genomic_DNA"/>
</dbReference>
<protein>
    <recommendedName>
        <fullName evidence="3">Secreted protein</fullName>
    </recommendedName>
</protein>
<evidence type="ECO:0008006" key="3">
    <source>
        <dbReference type="Google" id="ProtNLM"/>
    </source>
</evidence>
<organism evidence="1 2">
    <name type="scientific">Ensete ventricosum</name>
    <name type="common">Abyssinian banana</name>
    <name type="synonym">Musa ensete</name>
    <dbReference type="NCBI Taxonomy" id="4639"/>
    <lineage>
        <taxon>Eukaryota</taxon>
        <taxon>Viridiplantae</taxon>
        <taxon>Streptophyta</taxon>
        <taxon>Embryophyta</taxon>
        <taxon>Tracheophyta</taxon>
        <taxon>Spermatophyta</taxon>
        <taxon>Magnoliopsida</taxon>
        <taxon>Liliopsida</taxon>
        <taxon>Zingiberales</taxon>
        <taxon>Musaceae</taxon>
        <taxon>Ensete</taxon>
    </lineage>
</organism>
<dbReference type="Proteomes" id="UP001222027">
    <property type="component" value="Unassembled WGS sequence"/>
</dbReference>
<keyword evidence="2" id="KW-1185">Reference proteome</keyword>
<evidence type="ECO:0000313" key="1">
    <source>
        <dbReference type="EMBL" id="KAJ8511361.1"/>
    </source>
</evidence>
<gene>
    <name evidence="1" type="ORF">OPV22_001795</name>
</gene>
<dbReference type="AlphaFoldDB" id="A0AAV8RSW4"/>
<reference evidence="1 2" key="1">
    <citation type="submission" date="2022-12" db="EMBL/GenBank/DDBJ databases">
        <title>Chromosome-scale assembly of the Ensete ventricosum genome.</title>
        <authorList>
            <person name="Dussert Y."/>
            <person name="Stocks J."/>
            <person name="Wendawek A."/>
            <person name="Woldeyes F."/>
            <person name="Nichols R.A."/>
            <person name="Borrell J.S."/>
        </authorList>
    </citation>
    <scope>NUCLEOTIDE SEQUENCE [LARGE SCALE GENOMIC DNA]</scope>
    <source>
        <strain evidence="2">cv. Maze</strain>
        <tissue evidence="1">Seeds</tissue>
    </source>
</reference>